<dbReference type="SUPFAM" id="SSF56281">
    <property type="entry name" value="Metallo-hydrolase/oxidoreductase"/>
    <property type="match status" value="1"/>
</dbReference>
<dbReference type="Gene3D" id="3.60.15.10">
    <property type="entry name" value="Ribonuclease Z/Hydroxyacylglutathione hydrolase-like"/>
    <property type="match status" value="1"/>
</dbReference>
<organism evidence="6 7">
    <name type="scientific">Paenibacillus taichungensis</name>
    <dbReference type="NCBI Taxonomy" id="484184"/>
    <lineage>
        <taxon>Bacteria</taxon>
        <taxon>Bacillati</taxon>
        <taxon>Bacillota</taxon>
        <taxon>Bacilli</taxon>
        <taxon>Bacillales</taxon>
        <taxon>Paenibacillaceae</taxon>
        <taxon>Paenibacillus</taxon>
    </lineage>
</organism>
<evidence type="ECO:0000256" key="3">
    <source>
        <dbReference type="ARBA" id="ARBA00034301"/>
    </source>
</evidence>
<dbReference type="Pfam" id="PF12706">
    <property type="entry name" value="Lactamase_B_2"/>
    <property type="match status" value="1"/>
</dbReference>
<dbReference type="InterPro" id="IPR001279">
    <property type="entry name" value="Metallo-B-lactamas"/>
</dbReference>
<evidence type="ECO:0000259" key="5">
    <source>
        <dbReference type="Pfam" id="PF12706"/>
    </source>
</evidence>
<dbReference type="PANTHER" id="PTHR43546:SF9">
    <property type="entry name" value="L-ASCORBATE-6-PHOSPHATE LACTONASE ULAG-RELATED"/>
    <property type="match status" value="1"/>
</dbReference>
<dbReference type="AlphaFoldDB" id="A0A329QUZ1"/>
<comment type="caution">
    <text evidence="6">The sequence shown here is derived from an EMBL/GenBank/DDBJ whole genome shotgun (WGS) entry which is preliminary data.</text>
</comment>
<dbReference type="PANTHER" id="PTHR43546">
    <property type="entry name" value="UPF0173 METAL-DEPENDENT HYDROLASE MJ1163-RELATED"/>
    <property type="match status" value="1"/>
</dbReference>
<accession>A0A329QUZ1</accession>
<evidence type="ECO:0000256" key="2">
    <source>
        <dbReference type="ARBA" id="ARBA00034221"/>
    </source>
</evidence>
<evidence type="ECO:0000313" key="6">
    <source>
        <dbReference type="EMBL" id="RAW16147.1"/>
    </source>
</evidence>
<feature type="domain" description="Metallo-beta-lactamase" evidence="5">
    <location>
        <begin position="21"/>
        <end position="215"/>
    </location>
</feature>
<dbReference type="InterPro" id="IPR036866">
    <property type="entry name" value="RibonucZ/Hydroxyglut_hydro"/>
</dbReference>
<proteinExistence type="predicted"/>
<comment type="catalytic activity">
    <reaction evidence="2">
        <text>3',5'-cyclic CMP + H2O = CMP + H(+)</text>
        <dbReference type="Rhea" id="RHEA:72675"/>
        <dbReference type="ChEBI" id="CHEBI:15377"/>
        <dbReference type="ChEBI" id="CHEBI:15378"/>
        <dbReference type="ChEBI" id="CHEBI:58003"/>
        <dbReference type="ChEBI" id="CHEBI:60377"/>
    </reaction>
    <physiologicalReaction direction="left-to-right" evidence="2">
        <dbReference type="Rhea" id="RHEA:72676"/>
    </physiologicalReaction>
</comment>
<dbReference type="RefSeq" id="WP_113053243.1">
    <property type="nucleotide sequence ID" value="NZ_CP175536.1"/>
</dbReference>
<comment type="function">
    <text evidence="3">Counteracts the endogenous Pycsar antiviral defense system. Phosphodiesterase that enables metal-dependent hydrolysis of host cyclic nucleotide Pycsar defense signals such as cCMP and cUMP.</text>
</comment>
<protein>
    <submittedName>
        <fullName evidence="6">MBL fold metallo-hydrolase</fullName>
    </submittedName>
</protein>
<dbReference type="Proteomes" id="UP000250642">
    <property type="component" value="Unassembled WGS sequence"/>
</dbReference>
<name>A0A329QUZ1_9BACL</name>
<evidence type="ECO:0000256" key="4">
    <source>
        <dbReference type="ARBA" id="ARBA00048505"/>
    </source>
</evidence>
<keyword evidence="1 6" id="KW-0378">Hydrolase</keyword>
<dbReference type="GO" id="GO:0016787">
    <property type="term" value="F:hydrolase activity"/>
    <property type="evidence" value="ECO:0007669"/>
    <property type="project" value="UniProtKB-KW"/>
</dbReference>
<comment type="catalytic activity">
    <reaction evidence="4">
        <text>3',5'-cyclic UMP + H2O = UMP + H(+)</text>
        <dbReference type="Rhea" id="RHEA:70575"/>
        <dbReference type="ChEBI" id="CHEBI:15377"/>
        <dbReference type="ChEBI" id="CHEBI:15378"/>
        <dbReference type="ChEBI" id="CHEBI:57865"/>
        <dbReference type="ChEBI" id="CHEBI:184387"/>
    </reaction>
    <physiologicalReaction direction="left-to-right" evidence="4">
        <dbReference type="Rhea" id="RHEA:70576"/>
    </physiologicalReaction>
</comment>
<dbReference type="EMBL" id="QEVW01000006">
    <property type="protein sequence ID" value="RAW16147.1"/>
    <property type="molecule type" value="Genomic_DNA"/>
</dbReference>
<evidence type="ECO:0000256" key="1">
    <source>
        <dbReference type="ARBA" id="ARBA00022801"/>
    </source>
</evidence>
<sequence>MTLTIQHIRHATSLITIQGKTILLDPMLSDAGELPPIPFTRHIRRNPTVPLPVRLETFDHIDAILVTHLHVDHFDKTAKKILSKKIPVLCQPEDQQRIISWGFENVFPIEQFRHWEGIDFTRIRGQHAKGKIAKLLGPVCGFILNTPDDGSLYIVGDCVLTDQIKQVFHQHKPRICIVNAPNAQLLFGSVITMVPEDIGTILKISPSTKVVAVHMDAIRHCTSSRVDMLHYMGLQHLLNSVVIPADGERICF</sequence>
<gene>
    <name evidence="6" type="ORF">DC345_11765</name>
</gene>
<dbReference type="InterPro" id="IPR050114">
    <property type="entry name" value="UPF0173_UPF0282_UlaG_hydrolase"/>
</dbReference>
<evidence type="ECO:0000313" key="7">
    <source>
        <dbReference type="Proteomes" id="UP000250642"/>
    </source>
</evidence>
<reference evidence="6 7" key="1">
    <citation type="submission" date="2018-04" db="EMBL/GenBank/DDBJ databases">
        <title>Paenibacillus taichungensis Genome sequencing and assembly.</title>
        <authorList>
            <person name="Xu J."/>
            <person name="Rensing C."/>
            <person name="Mazhar H.S."/>
        </authorList>
    </citation>
    <scope>NUCLEOTIDE SEQUENCE [LARGE SCALE GENOMIC DNA]</scope>
    <source>
        <strain evidence="6 7">NC1</strain>
    </source>
</reference>